<dbReference type="InterPro" id="IPR023885">
    <property type="entry name" value="4Fe4S-binding_SPASM_dom"/>
</dbReference>
<dbReference type="Gene3D" id="3.20.20.70">
    <property type="entry name" value="Aldolase class I"/>
    <property type="match status" value="1"/>
</dbReference>
<comment type="cofactor">
    <cofactor evidence="1">
        <name>[4Fe-4S] cluster</name>
        <dbReference type="ChEBI" id="CHEBI:49883"/>
    </cofactor>
</comment>
<gene>
    <name evidence="8" type="ORF">QNI22_09985</name>
</gene>
<dbReference type="InterPro" id="IPR023867">
    <property type="entry name" value="Sulphatase_maturase_rSAM"/>
</dbReference>
<dbReference type="InterPro" id="IPR007197">
    <property type="entry name" value="rSAM"/>
</dbReference>
<dbReference type="Pfam" id="PF04055">
    <property type="entry name" value="Radical_SAM"/>
    <property type="match status" value="1"/>
</dbReference>
<dbReference type="PROSITE" id="PS51918">
    <property type="entry name" value="RADICAL_SAM"/>
    <property type="match status" value="1"/>
</dbReference>
<keyword evidence="5" id="KW-0408">Iron</keyword>
<dbReference type="PANTHER" id="PTHR43273">
    <property type="entry name" value="ANAEROBIC SULFATASE-MATURATING ENZYME HOMOLOG ASLB-RELATED"/>
    <property type="match status" value="1"/>
</dbReference>
<dbReference type="PROSITE" id="PS01305">
    <property type="entry name" value="MOAA_NIFB_PQQE"/>
    <property type="match status" value="1"/>
</dbReference>
<dbReference type="SUPFAM" id="SSF102114">
    <property type="entry name" value="Radical SAM enzymes"/>
    <property type="match status" value="1"/>
</dbReference>
<dbReference type="SFLD" id="SFLDG01067">
    <property type="entry name" value="SPASM/twitch_domain_containing"/>
    <property type="match status" value="2"/>
</dbReference>
<sequence>MAHYSAMFFSAPKDNRFKQVSTLVVKVTHRCNLDCQYCYEFITQKGEDMSEQTFRQLADRVLENSEQKVITFLFHGGEPTLIANSWYEQGINYVLKKAKQKQQEIRFSMQTNLIHLPDEKIQLFKTYNIQPGVSLDGTADAPDSMRGRESRVFQNFLKLKQAGISCGILTTINHSNYQRFEQICKFLVEQAQVHHFKANVVTSVGAGYNLAGLKAEQIFEAQRAILEYMIETKGQKLTEHNLVTEIERFFTSAEDQHTLPPTLCHEKQCGAGKSVLGVTPKGELLPCGRFQWNDTDYFLGDIHTKRSASTFQQLEEKVDSFHTLVPESWYDCDQCPAQKICMYGCQAFIVRSKNKANVDCLPTKMRFAYYEANRTRLWPVYKAITAQKQGMLPFRIKSGNGHKQYVLHPANQTAYVMAD</sequence>
<keyword evidence="2" id="KW-0004">4Fe-4S</keyword>
<dbReference type="InterPro" id="IPR013785">
    <property type="entry name" value="Aldolase_TIM"/>
</dbReference>
<keyword evidence="4" id="KW-0479">Metal-binding</keyword>
<keyword evidence="6" id="KW-0411">Iron-sulfur</keyword>
<dbReference type="PANTHER" id="PTHR43273:SF8">
    <property type="entry name" value="RADICAL SAM DOMAIN PROTEIN"/>
    <property type="match status" value="1"/>
</dbReference>
<dbReference type="GO" id="GO:0032324">
    <property type="term" value="P:molybdopterin cofactor biosynthetic process"/>
    <property type="evidence" value="ECO:0007669"/>
    <property type="project" value="UniProtKB-ARBA"/>
</dbReference>
<dbReference type="GO" id="GO:0046872">
    <property type="term" value="F:metal ion binding"/>
    <property type="evidence" value="ECO:0007669"/>
    <property type="project" value="UniProtKB-KW"/>
</dbReference>
<evidence type="ECO:0000256" key="2">
    <source>
        <dbReference type="ARBA" id="ARBA00022485"/>
    </source>
</evidence>
<keyword evidence="3" id="KW-0949">S-adenosyl-L-methionine</keyword>
<dbReference type="GO" id="GO:0051539">
    <property type="term" value="F:4 iron, 4 sulfur cluster binding"/>
    <property type="evidence" value="ECO:0007669"/>
    <property type="project" value="UniProtKB-KW"/>
</dbReference>
<evidence type="ECO:0000256" key="4">
    <source>
        <dbReference type="ARBA" id="ARBA00022723"/>
    </source>
</evidence>
<dbReference type="SFLD" id="SFLDG01072">
    <property type="entry name" value="dehydrogenase_like"/>
    <property type="match status" value="1"/>
</dbReference>
<dbReference type="InterPro" id="IPR058240">
    <property type="entry name" value="rSAM_sf"/>
</dbReference>
<dbReference type="GO" id="GO:0016491">
    <property type="term" value="F:oxidoreductase activity"/>
    <property type="evidence" value="ECO:0007669"/>
    <property type="project" value="InterPro"/>
</dbReference>
<dbReference type="NCBIfam" id="TIGR04085">
    <property type="entry name" value="rSAM_more_4Fe4S"/>
    <property type="match status" value="1"/>
</dbReference>
<dbReference type="SMART" id="SM00729">
    <property type="entry name" value="Elp3"/>
    <property type="match status" value="1"/>
</dbReference>
<feature type="domain" description="Radical SAM core" evidence="7">
    <location>
        <begin position="17"/>
        <end position="236"/>
    </location>
</feature>
<protein>
    <submittedName>
        <fullName evidence="8">Radical SAM protein</fullName>
    </submittedName>
</protein>
<evidence type="ECO:0000259" key="7">
    <source>
        <dbReference type="PROSITE" id="PS51918"/>
    </source>
</evidence>
<accession>A0AAE3R412</accession>
<comment type="caution">
    <text evidence="8">The sequence shown here is derived from an EMBL/GenBank/DDBJ whole genome shotgun (WGS) entry which is preliminary data.</text>
</comment>
<dbReference type="Proteomes" id="UP001232063">
    <property type="component" value="Unassembled WGS sequence"/>
</dbReference>
<keyword evidence="9" id="KW-1185">Reference proteome</keyword>
<reference evidence="8" key="1">
    <citation type="submission" date="2023-05" db="EMBL/GenBank/DDBJ databases">
        <authorList>
            <person name="Zhang X."/>
        </authorList>
    </citation>
    <scope>NUCLEOTIDE SEQUENCE</scope>
    <source>
        <strain evidence="8">BD1B2-1</strain>
    </source>
</reference>
<proteinExistence type="predicted"/>
<dbReference type="AlphaFoldDB" id="A0AAE3R412"/>
<evidence type="ECO:0000313" key="8">
    <source>
        <dbReference type="EMBL" id="MDJ1500979.1"/>
    </source>
</evidence>
<name>A0AAE3R412_9BACT</name>
<organism evidence="8 9">
    <name type="scientific">Xanthocytophaga agilis</name>
    <dbReference type="NCBI Taxonomy" id="3048010"/>
    <lineage>
        <taxon>Bacteria</taxon>
        <taxon>Pseudomonadati</taxon>
        <taxon>Bacteroidota</taxon>
        <taxon>Cytophagia</taxon>
        <taxon>Cytophagales</taxon>
        <taxon>Rhodocytophagaceae</taxon>
        <taxon>Xanthocytophaga</taxon>
    </lineage>
</organism>
<dbReference type="SFLD" id="SFLDG01386">
    <property type="entry name" value="main_SPASM_domain-containing"/>
    <property type="match status" value="2"/>
</dbReference>
<dbReference type="InterPro" id="IPR006638">
    <property type="entry name" value="Elp3/MiaA/NifB-like_rSAM"/>
</dbReference>
<evidence type="ECO:0000256" key="6">
    <source>
        <dbReference type="ARBA" id="ARBA00023014"/>
    </source>
</evidence>
<dbReference type="SFLD" id="SFLDS00029">
    <property type="entry name" value="Radical_SAM"/>
    <property type="match status" value="2"/>
</dbReference>
<evidence type="ECO:0000256" key="1">
    <source>
        <dbReference type="ARBA" id="ARBA00001966"/>
    </source>
</evidence>
<dbReference type="CDD" id="cd01335">
    <property type="entry name" value="Radical_SAM"/>
    <property type="match status" value="1"/>
</dbReference>
<dbReference type="EMBL" id="JASJOU010000002">
    <property type="protein sequence ID" value="MDJ1500979.1"/>
    <property type="molecule type" value="Genomic_DNA"/>
</dbReference>
<evidence type="ECO:0000256" key="3">
    <source>
        <dbReference type="ARBA" id="ARBA00022691"/>
    </source>
</evidence>
<evidence type="ECO:0000313" key="9">
    <source>
        <dbReference type="Proteomes" id="UP001232063"/>
    </source>
</evidence>
<evidence type="ECO:0000256" key="5">
    <source>
        <dbReference type="ARBA" id="ARBA00023004"/>
    </source>
</evidence>
<dbReference type="InterPro" id="IPR000385">
    <property type="entry name" value="MoaA_NifB_PqqE_Fe-S-bd_CS"/>
</dbReference>
<dbReference type="SFLD" id="SFLDG01384">
    <property type="entry name" value="thioether_bond_formation_requi"/>
    <property type="match status" value="1"/>
</dbReference>